<name>V4B7G7_LOTGI</name>
<dbReference type="SUPFAM" id="SSF57501">
    <property type="entry name" value="Cystine-knot cytokines"/>
    <property type="match status" value="1"/>
</dbReference>
<evidence type="ECO:0000256" key="1">
    <source>
        <dbReference type="SAM" id="Phobius"/>
    </source>
</evidence>
<accession>V4B7G7</accession>
<proteinExistence type="predicted"/>
<gene>
    <name evidence="2" type="ORF">LOTGIDRAFT_236213</name>
</gene>
<sequence length="171" mass="19359">MEVQETTTKPGKSNRFCFCAFISTFILLAILIILVSAVLHKIHSQGPTPSSFIPSRGATVNERFPGYFRTKKQQENFEKENRFVHTGCCNSDPHYVSPTYWVDSEDVNRTIAQFDGHQQYFLQESCIQIANCLSCRCQTLPYLVTAVYVVAVDSYDVGWFDLGSCCKCINS</sequence>
<dbReference type="Proteomes" id="UP000030746">
    <property type="component" value="Unassembled WGS sequence"/>
</dbReference>
<dbReference type="AlphaFoldDB" id="V4B7G7"/>
<evidence type="ECO:0000313" key="3">
    <source>
        <dbReference type="Proteomes" id="UP000030746"/>
    </source>
</evidence>
<dbReference type="CTD" id="20250080"/>
<dbReference type="InterPro" id="IPR029034">
    <property type="entry name" value="Cystine-knot_cytokine"/>
</dbReference>
<dbReference type="GeneID" id="20250080"/>
<organism evidence="2 3">
    <name type="scientific">Lottia gigantea</name>
    <name type="common">Giant owl limpet</name>
    <dbReference type="NCBI Taxonomy" id="225164"/>
    <lineage>
        <taxon>Eukaryota</taxon>
        <taxon>Metazoa</taxon>
        <taxon>Spiralia</taxon>
        <taxon>Lophotrochozoa</taxon>
        <taxon>Mollusca</taxon>
        <taxon>Gastropoda</taxon>
        <taxon>Patellogastropoda</taxon>
        <taxon>Lottioidea</taxon>
        <taxon>Lottiidae</taxon>
        <taxon>Lottia</taxon>
    </lineage>
</organism>
<dbReference type="HOGENOM" id="CLU_1564639_0_0_1"/>
<dbReference type="EMBL" id="KB203470">
    <property type="protein sequence ID" value="ESO84539.1"/>
    <property type="molecule type" value="Genomic_DNA"/>
</dbReference>
<keyword evidence="1" id="KW-1133">Transmembrane helix</keyword>
<reference evidence="2 3" key="1">
    <citation type="journal article" date="2013" name="Nature">
        <title>Insights into bilaterian evolution from three spiralian genomes.</title>
        <authorList>
            <person name="Simakov O."/>
            <person name="Marletaz F."/>
            <person name="Cho S.J."/>
            <person name="Edsinger-Gonzales E."/>
            <person name="Havlak P."/>
            <person name="Hellsten U."/>
            <person name="Kuo D.H."/>
            <person name="Larsson T."/>
            <person name="Lv J."/>
            <person name="Arendt D."/>
            <person name="Savage R."/>
            <person name="Osoegawa K."/>
            <person name="de Jong P."/>
            <person name="Grimwood J."/>
            <person name="Chapman J.A."/>
            <person name="Shapiro H."/>
            <person name="Aerts A."/>
            <person name="Otillar R.P."/>
            <person name="Terry A.Y."/>
            <person name="Boore J.L."/>
            <person name="Grigoriev I.V."/>
            <person name="Lindberg D.R."/>
            <person name="Seaver E.C."/>
            <person name="Weisblat D.A."/>
            <person name="Putnam N.H."/>
            <person name="Rokhsar D.S."/>
        </authorList>
    </citation>
    <scope>NUCLEOTIDE SEQUENCE [LARGE SCALE GENOMIC DNA]</scope>
</reference>
<keyword evidence="1" id="KW-0812">Transmembrane</keyword>
<dbReference type="RefSeq" id="XP_009064742.1">
    <property type="nucleotide sequence ID" value="XM_009066494.1"/>
</dbReference>
<dbReference type="OrthoDB" id="6134537at2759"/>
<feature type="transmembrane region" description="Helical" evidence="1">
    <location>
        <begin position="16"/>
        <end position="39"/>
    </location>
</feature>
<protein>
    <submittedName>
        <fullName evidence="2">Uncharacterized protein</fullName>
    </submittedName>
</protein>
<evidence type="ECO:0000313" key="2">
    <source>
        <dbReference type="EMBL" id="ESO84539.1"/>
    </source>
</evidence>
<keyword evidence="1" id="KW-0472">Membrane</keyword>
<keyword evidence="3" id="KW-1185">Reference proteome</keyword>
<dbReference type="OMA" id="RTQEMEH"/>
<dbReference type="KEGG" id="lgi:LOTGIDRAFT_236213"/>